<reference evidence="2 4" key="1">
    <citation type="journal article" date="2008" name="Science">
        <title>The Physcomitrella genome reveals evolutionary insights into the conquest of land by plants.</title>
        <authorList>
            <person name="Rensing S."/>
            <person name="Lang D."/>
            <person name="Zimmer A."/>
            <person name="Terry A."/>
            <person name="Salamov A."/>
            <person name="Shapiro H."/>
            <person name="Nishiyama T."/>
            <person name="Perroud P.-F."/>
            <person name="Lindquist E."/>
            <person name="Kamisugi Y."/>
            <person name="Tanahashi T."/>
            <person name="Sakakibara K."/>
            <person name="Fujita T."/>
            <person name="Oishi K."/>
            <person name="Shin-I T."/>
            <person name="Kuroki Y."/>
            <person name="Toyoda A."/>
            <person name="Suzuki Y."/>
            <person name="Hashimoto A."/>
            <person name="Yamaguchi K."/>
            <person name="Sugano A."/>
            <person name="Kohara Y."/>
            <person name="Fujiyama A."/>
            <person name="Anterola A."/>
            <person name="Aoki S."/>
            <person name="Ashton N."/>
            <person name="Barbazuk W.B."/>
            <person name="Barker E."/>
            <person name="Bennetzen J."/>
            <person name="Bezanilla M."/>
            <person name="Blankenship R."/>
            <person name="Cho S.H."/>
            <person name="Dutcher S."/>
            <person name="Estelle M."/>
            <person name="Fawcett J.A."/>
            <person name="Gundlach H."/>
            <person name="Hanada K."/>
            <person name="Heyl A."/>
            <person name="Hicks K.A."/>
            <person name="Hugh J."/>
            <person name="Lohr M."/>
            <person name="Mayer K."/>
            <person name="Melkozernov A."/>
            <person name="Murata T."/>
            <person name="Nelson D."/>
            <person name="Pils B."/>
            <person name="Prigge M."/>
            <person name="Reiss B."/>
            <person name="Renner T."/>
            <person name="Rombauts S."/>
            <person name="Rushton P."/>
            <person name="Sanderfoot A."/>
            <person name="Schween G."/>
            <person name="Shiu S.-H."/>
            <person name="Stueber K."/>
            <person name="Theodoulou F.L."/>
            <person name="Tu H."/>
            <person name="Van de Peer Y."/>
            <person name="Verrier P.J."/>
            <person name="Waters E."/>
            <person name="Wood A."/>
            <person name="Yang L."/>
            <person name="Cove D."/>
            <person name="Cuming A."/>
            <person name="Hasebe M."/>
            <person name="Lucas S."/>
            <person name="Mishler D.B."/>
            <person name="Reski R."/>
            <person name="Grigoriev I."/>
            <person name="Quatrano R.S."/>
            <person name="Boore J.L."/>
        </authorList>
    </citation>
    <scope>NUCLEOTIDE SEQUENCE [LARGE SCALE GENOMIC DNA]</scope>
    <source>
        <strain evidence="3 4">cv. Gransden 2004</strain>
    </source>
</reference>
<dbReference type="EMBL" id="ABEU02000001">
    <property type="protein sequence ID" value="PNR62085.1"/>
    <property type="molecule type" value="Genomic_DNA"/>
</dbReference>
<dbReference type="Gramene" id="Pp3c1_10900V3.2">
    <property type="protein sequence ID" value="PAC:32970852.CDS.1"/>
    <property type="gene ID" value="Pp3c1_10900"/>
</dbReference>
<dbReference type="EnsemblPlants" id="Pp3c1_10900V3.2">
    <property type="protein sequence ID" value="PAC:32970852.CDS.1"/>
    <property type="gene ID" value="Pp3c1_10900"/>
</dbReference>
<organism evidence="2">
    <name type="scientific">Physcomitrium patens</name>
    <name type="common">Spreading-leaved earth moss</name>
    <name type="synonym">Physcomitrella patens</name>
    <dbReference type="NCBI Taxonomy" id="3218"/>
    <lineage>
        <taxon>Eukaryota</taxon>
        <taxon>Viridiplantae</taxon>
        <taxon>Streptophyta</taxon>
        <taxon>Embryophyta</taxon>
        <taxon>Bryophyta</taxon>
        <taxon>Bryophytina</taxon>
        <taxon>Bryopsida</taxon>
        <taxon>Funariidae</taxon>
        <taxon>Funariales</taxon>
        <taxon>Funariaceae</taxon>
        <taxon>Physcomitrium</taxon>
    </lineage>
</organism>
<evidence type="ECO:0000313" key="3">
    <source>
        <dbReference type="EnsemblPlants" id="PAC:32970851.CDS.1"/>
    </source>
</evidence>
<reference evidence="2 4" key="2">
    <citation type="journal article" date="2018" name="Plant J.">
        <title>The Physcomitrella patens chromosome-scale assembly reveals moss genome structure and evolution.</title>
        <authorList>
            <person name="Lang D."/>
            <person name="Ullrich K.K."/>
            <person name="Murat F."/>
            <person name="Fuchs J."/>
            <person name="Jenkins J."/>
            <person name="Haas F.B."/>
            <person name="Piednoel M."/>
            <person name="Gundlach H."/>
            <person name="Van Bel M."/>
            <person name="Meyberg R."/>
            <person name="Vives C."/>
            <person name="Morata J."/>
            <person name="Symeonidi A."/>
            <person name="Hiss M."/>
            <person name="Muchero W."/>
            <person name="Kamisugi Y."/>
            <person name="Saleh O."/>
            <person name="Blanc G."/>
            <person name="Decker E.L."/>
            <person name="van Gessel N."/>
            <person name="Grimwood J."/>
            <person name="Hayes R.D."/>
            <person name="Graham S.W."/>
            <person name="Gunter L.E."/>
            <person name="McDaniel S.F."/>
            <person name="Hoernstein S.N.W."/>
            <person name="Larsson A."/>
            <person name="Li F.W."/>
            <person name="Perroud P.F."/>
            <person name="Phillips J."/>
            <person name="Ranjan P."/>
            <person name="Rokshar D.S."/>
            <person name="Rothfels C.J."/>
            <person name="Schneider L."/>
            <person name="Shu S."/>
            <person name="Stevenson D.W."/>
            <person name="Thummler F."/>
            <person name="Tillich M."/>
            <person name="Villarreal Aguilar J.C."/>
            <person name="Widiez T."/>
            <person name="Wong G.K."/>
            <person name="Wymore A."/>
            <person name="Zhang Y."/>
            <person name="Zimmer A.D."/>
            <person name="Quatrano R.S."/>
            <person name="Mayer K.F.X."/>
            <person name="Goodstein D."/>
            <person name="Casacuberta J.M."/>
            <person name="Vandepoele K."/>
            <person name="Reski R."/>
            <person name="Cuming A.C."/>
            <person name="Tuskan G.A."/>
            <person name="Maumus F."/>
            <person name="Salse J."/>
            <person name="Schmutz J."/>
            <person name="Rensing S.A."/>
        </authorList>
    </citation>
    <scope>NUCLEOTIDE SEQUENCE [LARGE SCALE GENOMIC DNA]</scope>
    <source>
        <strain evidence="3 4">cv. Gransden 2004</strain>
    </source>
</reference>
<evidence type="ECO:0000313" key="4">
    <source>
        <dbReference type="Proteomes" id="UP000006727"/>
    </source>
</evidence>
<feature type="compositionally biased region" description="Polar residues" evidence="1">
    <location>
        <begin position="1"/>
        <end position="12"/>
    </location>
</feature>
<keyword evidence="4" id="KW-1185">Reference proteome</keyword>
<feature type="region of interest" description="Disordered" evidence="1">
    <location>
        <begin position="1"/>
        <end position="80"/>
    </location>
</feature>
<proteinExistence type="predicted"/>
<name>A0A2K1L7R1_PHYPA</name>
<dbReference type="Gramene" id="Pp3c1_10900V3.1">
    <property type="protein sequence ID" value="PAC:32970851.CDS.1"/>
    <property type="gene ID" value="Pp3c1_10900"/>
</dbReference>
<accession>A0A2K1L7R1</accession>
<dbReference type="EnsemblPlants" id="Pp3c1_10900V3.1">
    <property type="protein sequence ID" value="PAC:32970851.CDS.1"/>
    <property type="gene ID" value="Pp3c1_10900"/>
</dbReference>
<sequence>MTSDGDSGNKESVVSPPHGPRNPENIGSGGVRKSQKKTTLVLSHSDKRDRRGGEWGRSGQLGQTASSACRGGAGGAHESGRSRAWNDLLILFLLLF</sequence>
<dbReference type="Proteomes" id="UP000006727">
    <property type="component" value="Chromosome 1"/>
</dbReference>
<dbReference type="InParanoid" id="A0A2K1L7R1"/>
<feature type="compositionally biased region" description="Basic and acidic residues" evidence="1">
    <location>
        <begin position="44"/>
        <end position="54"/>
    </location>
</feature>
<gene>
    <name evidence="2" type="ORF">PHYPA_000509</name>
</gene>
<evidence type="ECO:0000313" key="2">
    <source>
        <dbReference type="EMBL" id="PNR62085.1"/>
    </source>
</evidence>
<reference evidence="3" key="3">
    <citation type="submission" date="2020-12" db="UniProtKB">
        <authorList>
            <consortium name="EnsemblPlants"/>
        </authorList>
    </citation>
    <scope>IDENTIFICATION</scope>
</reference>
<dbReference type="PaxDb" id="3218-PP1S35_313V6.1"/>
<protein>
    <submittedName>
        <fullName evidence="2 3">Uncharacterized protein</fullName>
    </submittedName>
</protein>
<dbReference type="AlphaFoldDB" id="A0A2K1L7R1"/>
<evidence type="ECO:0000256" key="1">
    <source>
        <dbReference type="SAM" id="MobiDB-lite"/>
    </source>
</evidence>